<protein>
    <submittedName>
        <fullName evidence="1">Uncharacterized protein</fullName>
    </submittedName>
</protein>
<dbReference type="AlphaFoldDB" id="A0A1G2B5X5"/>
<accession>A0A1G2B5X5</accession>
<sequence>MFFKRKKQMAQPTLVKPLTPANPLSFLDRIAQEEKRVAKLFCATVDSELSHLKTTHVTNGGVAAVIAWNPDGSKPHSTHPFEFMKYPELDLSERMCDQILAEYKSRGFTKVTFTKLGYNSHPVGEYGYAKFIIYRVELFL</sequence>
<organism evidence="1 2">
    <name type="scientific">Candidatus Kerfeldbacteria bacterium RIFCSPLOWO2_01_FULL_48_11</name>
    <dbReference type="NCBI Taxonomy" id="1798543"/>
    <lineage>
        <taxon>Bacteria</taxon>
        <taxon>Candidatus Kerfeldiibacteriota</taxon>
    </lineage>
</organism>
<comment type="caution">
    <text evidence="1">The sequence shown here is derived from an EMBL/GenBank/DDBJ whole genome shotgun (WGS) entry which is preliminary data.</text>
</comment>
<proteinExistence type="predicted"/>
<reference evidence="1 2" key="1">
    <citation type="journal article" date="2016" name="Nat. Commun.">
        <title>Thousands of microbial genomes shed light on interconnected biogeochemical processes in an aquifer system.</title>
        <authorList>
            <person name="Anantharaman K."/>
            <person name="Brown C.T."/>
            <person name="Hug L.A."/>
            <person name="Sharon I."/>
            <person name="Castelle C.J."/>
            <person name="Probst A.J."/>
            <person name="Thomas B.C."/>
            <person name="Singh A."/>
            <person name="Wilkins M.J."/>
            <person name="Karaoz U."/>
            <person name="Brodie E.L."/>
            <person name="Williams K.H."/>
            <person name="Hubbard S.S."/>
            <person name="Banfield J.F."/>
        </authorList>
    </citation>
    <scope>NUCLEOTIDE SEQUENCE [LARGE SCALE GENOMIC DNA]</scope>
</reference>
<dbReference type="Proteomes" id="UP000179164">
    <property type="component" value="Unassembled WGS sequence"/>
</dbReference>
<dbReference type="STRING" id="1798543.A2898_05700"/>
<name>A0A1G2B5X5_9BACT</name>
<dbReference type="EMBL" id="MHKE01000013">
    <property type="protein sequence ID" value="OGY83650.1"/>
    <property type="molecule type" value="Genomic_DNA"/>
</dbReference>
<evidence type="ECO:0000313" key="2">
    <source>
        <dbReference type="Proteomes" id="UP000179164"/>
    </source>
</evidence>
<evidence type="ECO:0000313" key="1">
    <source>
        <dbReference type="EMBL" id="OGY83650.1"/>
    </source>
</evidence>
<gene>
    <name evidence="1" type="ORF">A2898_05700</name>
</gene>